<dbReference type="Proteomes" id="UP000034504">
    <property type="component" value="Unassembled WGS sequence"/>
</dbReference>
<dbReference type="CDD" id="cd02947">
    <property type="entry name" value="TRX_family"/>
    <property type="match status" value="1"/>
</dbReference>
<evidence type="ECO:0000256" key="4">
    <source>
        <dbReference type="ARBA" id="ARBA00023157"/>
    </source>
</evidence>
<proteinExistence type="inferred from homology"/>
<organism evidence="9 10">
    <name type="scientific">candidate division WWE3 bacterium GW2011_GWC2_44_9</name>
    <dbReference type="NCBI Taxonomy" id="1619125"/>
    <lineage>
        <taxon>Bacteria</taxon>
        <taxon>Katanobacteria</taxon>
    </lineage>
</organism>
<dbReference type="PIRSF" id="PIRSF000077">
    <property type="entry name" value="Thioredoxin"/>
    <property type="match status" value="1"/>
</dbReference>
<gene>
    <name evidence="9" type="ORF">UW82_C0021G0013</name>
</gene>
<dbReference type="AlphaFoldDB" id="A0A0G1KL60"/>
<feature type="site" description="Contributes to redox potential value" evidence="6">
    <location>
        <position position="14"/>
    </location>
</feature>
<evidence type="ECO:0000313" key="9">
    <source>
        <dbReference type="EMBL" id="KKT84471.1"/>
    </source>
</evidence>
<dbReference type="PANTHER" id="PTHR45663:SF11">
    <property type="entry name" value="GEO12009P1"/>
    <property type="match status" value="1"/>
</dbReference>
<dbReference type="InterPro" id="IPR017937">
    <property type="entry name" value="Thioredoxin_CS"/>
</dbReference>
<dbReference type="PANTHER" id="PTHR45663">
    <property type="entry name" value="GEO12009P1"/>
    <property type="match status" value="1"/>
</dbReference>
<dbReference type="PRINTS" id="PR00421">
    <property type="entry name" value="THIOREDOXIN"/>
</dbReference>
<evidence type="ECO:0000256" key="7">
    <source>
        <dbReference type="PIRSR" id="PIRSR000077-4"/>
    </source>
</evidence>
<dbReference type="Gene3D" id="3.40.30.10">
    <property type="entry name" value="Glutaredoxin"/>
    <property type="match status" value="1"/>
</dbReference>
<dbReference type="EMBL" id="LCJU01000021">
    <property type="protein sequence ID" value="KKT84471.1"/>
    <property type="molecule type" value="Genomic_DNA"/>
</dbReference>
<accession>A0A0G1KL60</accession>
<keyword evidence="5 7" id="KW-0676">Redox-active center</keyword>
<feature type="active site" description="Nucleophile" evidence="6">
    <location>
        <position position="15"/>
    </location>
</feature>
<keyword evidence="2" id="KW-0813">Transport</keyword>
<protein>
    <submittedName>
        <fullName evidence="9">Thioredoxin</fullName>
    </submittedName>
</protein>
<comment type="caution">
    <text evidence="9">The sequence shown here is derived from an EMBL/GenBank/DDBJ whole genome shotgun (WGS) entry which is preliminary data.</text>
</comment>
<dbReference type="PROSITE" id="PS00194">
    <property type="entry name" value="THIOREDOXIN_1"/>
    <property type="match status" value="1"/>
</dbReference>
<evidence type="ECO:0000256" key="6">
    <source>
        <dbReference type="PIRSR" id="PIRSR000077-1"/>
    </source>
</evidence>
<keyword evidence="4 7" id="KW-1015">Disulfide bond</keyword>
<evidence type="ECO:0000256" key="2">
    <source>
        <dbReference type="ARBA" id="ARBA00022448"/>
    </source>
</evidence>
<dbReference type="GO" id="GO:0005829">
    <property type="term" value="C:cytosol"/>
    <property type="evidence" value="ECO:0007669"/>
    <property type="project" value="TreeGrafter"/>
</dbReference>
<feature type="domain" description="Thioredoxin" evidence="8">
    <location>
        <begin position="1"/>
        <end position="88"/>
    </location>
</feature>
<dbReference type="GO" id="GO:0045454">
    <property type="term" value="P:cell redox homeostasis"/>
    <property type="evidence" value="ECO:0007669"/>
    <property type="project" value="TreeGrafter"/>
</dbReference>
<evidence type="ECO:0000256" key="5">
    <source>
        <dbReference type="ARBA" id="ARBA00023284"/>
    </source>
</evidence>
<dbReference type="Pfam" id="PF00085">
    <property type="entry name" value="Thioredoxin"/>
    <property type="match status" value="1"/>
</dbReference>
<dbReference type="SUPFAM" id="SSF52833">
    <property type="entry name" value="Thioredoxin-like"/>
    <property type="match status" value="1"/>
</dbReference>
<feature type="active site" description="Nucleophile" evidence="6">
    <location>
        <position position="12"/>
    </location>
</feature>
<evidence type="ECO:0000256" key="1">
    <source>
        <dbReference type="ARBA" id="ARBA00008987"/>
    </source>
</evidence>
<evidence type="ECO:0000256" key="3">
    <source>
        <dbReference type="ARBA" id="ARBA00022982"/>
    </source>
</evidence>
<dbReference type="GO" id="GO:0015035">
    <property type="term" value="F:protein-disulfide reductase activity"/>
    <property type="evidence" value="ECO:0007669"/>
    <property type="project" value="InterPro"/>
</dbReference>
<dbReference type="InterPro" id="IPR013766">
    <property type="entry name" value="Thioredoxin_domain"/>
</dbReference>
<feature type="site" description="Contributes to redox potential value" evidence="6">
    <location>
        <position position="13"/>
    </location>
</feature>
<comment type="similarity">
    <text evidence="1">Belongs to the thioredoxin family.</text>
</comment>
<name>A0A0G1KL60_UNCKA</name>
<reference evidence="9 10" key="1">
    <citation type="journal article" date="2015" name="Nature">
        <title>rRNA introns, odd ribosomes, and small enigmatic genomes across a large radiation of phyla.</title>
        <authorList>
            <person name="Brown C.T."/>
            <person name="Hug L.A."/>
            <person name="Thomas B.C."/>
            <person name="Sharon I."/>
            <person name="Castelle C.J."/>
            <person name="Singh A."/>
            <person name="Wilkins M.J."/>
            <person name="Williams K.H."/>
            <person name="Banfield J.F."/>
        </authorList>
    </citation>
    <scope>NUCLEOTIDE SEQUENCE [LARGE SCALE GENOMIC DNA]</scope>
</reference>
<evidence type="ECO:0000313" key="10">
    <source>
        <dbReference type="Proteomes" id="UP000034504"/>
    </source>
</evidence>
<feature type="site" description="Deprotonates C-terminal active site Cys" evidence="6">
    <location>
        <position position="6"/>
    </location>
</feature>
<dbReference type="InterPro" id="IPR036249">
    <property type="entry name" value="Thioredoxin-like_sf"/>
</dbReference>
<evidence type="ECO:0000259" key="8">
    <source>
        <dbReference type="PROSITE" id="PS51352"/>
    </source>
</evidence>
<keyword evidence="3" id="KW-0249">Electron transport</keyword>
<feature type="disulfide bond" description="Redox-active" evidence="7">
    <location>
        <begin position="12"/>
        <end position="15"/>
    </location>
</feature>
<sequence length="90" mass="10363">MFTLVDYYADWCGPCQAMRPTLEKFETEYKDKIEIKRVDVDKNEQLAMQAGIMGIPTFVISRDGKEVARKSGAMPYEVFKVWADSVFKVT</sequence>
<dbReference type="PROSITE" id="PS51352">
    <property type="entry name" value="THIOREDOXIN_2"/>
    <property type="match status" value="1"/>
</dbReference>
<dbReference type="InterPro" id="IPR005746">
    <property type="entry name" value="Thioredoxin"/>
</dbReference>